<evidence type="ECO:0000313" key="2">
    <source>
        <dbReference type="Proteomes" id="UP001374599"/>
    </source>
</evidence>
<proteinExistence type="predicted"/>
<protein>
    <submittedName>
        <fullName evidence="1">tRNA pseudouridine(55) synthase TruB</fullName>
    </submittedName>
</protein>
<dbReference type="Proteomes" id="UP001374599">
    <property type="component" value="Unassembled WGS sequence"/>
</dbReference>
<reference evidence="1" key="1">
    <citation type="submission" date="2023-09" db="EMBL/GenBank/DDBJ databases">
        <title>Vallitalea sediminicola and Vallitalea maricola sp. nov., anaerobic bacteria isolated from marine sediment.</title>
        <authorList>
            <person name="Hirano S."/>
            <person name="Maeda A."/>
            <person name="Terahara T."/>
            <person name="Mori K."/>
            <person name="Hamada M."/>
            <person name="Matsumoto R."/>
            <person name="Kobayashi T."/>
        </authorList>
    </citation>
    <scope>NUCLEOTIDE SEQUENCE</scope>
    <source>
        <strain evidence="1">AN17-2</strain>
    </source>
</reference>
<dbReference type="EMBL" id="BTPU01000073">
    <property type="protein sequence ID" value="GMQ64559.1"/>
    <property type="molecule type" value="Genomic_DNA"/>
</dbReference>
<evidence type="ECO:0000313" key="1">
    <source>
        <dbReference type="EMBL" id="GMQ64559.1"/>
    </source>
</evidence>
<keyword evidence="2" id="KW-1185">Reference proteome</keyword>
<gene>
    <name evidence="1" type="primary">truB</name>
    <name evidence="1" type="ORF">AN2V17_37960</name>
</gene>
<accession>A0ACB5UPT9</accession>
<sequence>MNGIINVYKEKGYTSFDVVAILRKKLKIKKIGHTGTLDPEAEGVLPVCVGKATKVADYITDTTKTYLATMTLGIETDTEDHTGNIISEKEVTCSKEQIEEAVNSFIGDYSQIPPMYSALKVNGKRLYQLAREGKTIERKARNIYIYNIDIINTYGTNVEMKVKCSKGTYIRTLCADIGTKLGCGAHMSKLIRTQSSLFSIDSSIKLGEIDYYIMNDKLNEIVTSIDKVFQDYNKLVVRSEYDKFLYNGNKLKVEFIKDGENVTEQMHYRIYDENNNFIGIYQSILKDEIMILKPIKLFL</sequence>
<comment type="caution">
    <text evidence="1">The sequence shown here is derived from an EMBL/GenBank/DDBJ whole genome shotgun (WGS) entry which is preliminary data.</text>
</comment>
<name>A0ACB5UPT9_9FIRM</name>
<organism evidence="1 2">
    <name type="scientific">Vallitalea maricola</name>
    <dbReference type="NCBI Taxonomy" id="3074433"/>
    <lineage>
        <taxon>Bacteria</taxon>
        <taxon>Bacillati</taxon>
        <taxon>Bacillota</taxon>
        <taxon>Clostridia</taxon>
        <taxon>Lachnospirales</taxon>
        <taxon>Vallitaleaceae</taxon>
        <taxon>Vallitalea</taxon>
    </lineage>
</organism>